<dbReference type="EMBL" id="FOYT01000002">
    <property type="protein sequence ID" value="SFR58225.1"/>
    <property type="molecule type" value="Genomic_DNA"/>
</dbReference>
<evidence type="ECO:0000313" key="5">
    <source>
        <dbReference type="Proteomes" id="UP000198531"/>
    </source>
</evidence>
<evidence type="ECO:0000313" key="4">
    <source>
        <dbReference type="EMBL" id="SFR58225.1"/>
    </source>
</evidence>
<reference evidence="5" key="1">
    <citation type="submission" date="2016-10" db="EMBL/GenBank/DDBJ databases">
        <authorList>
            <person name="Varghese N."/>
            <person name="Submissions S."/>
        </authorList>
    </citation>
    <scope>NUCLEOTIDE SEQUENCE [LARGE SCALE GENOMIC DNA]</scope>
    <source>
        <strain evidence="5">CGMCC 1.7736</strain>
    </source>
</reference>
<accession>A0A1I6HUV5</accession>
<keyword evidence="2" id="KW-1133">Transmembrane helix</keyword>
<feature type="region of interest" description="Disordered" evidence="1">
    <location>
        <begin position="389"/>
        <end position="417"/>
    </location>
</feature>
<keyword evidence="2" id="KW-0472">Membrane</keyword>
<dbReference type="InterPro" id="IPR058480">
    <property type="entry name" value="DUF8167_N"/>
</dbReference>
<dbReference type="Proteomes" id="UP000198531">
    <property type="component" value="Unassembled WGS sequence"/>
</dbReference>
<dbReference type="RefSeq" id="WP_089808143.1">
    <property type="nucleotide sequence ID" value="NZ_FOYT01000002.1"/>
</dbReference>
<dbReference type="STRING" id="553469.SAMN04487947_2535"/>
<dbReference type="Pfam" id="PF26503">
    <property type="entry name" value="DUF8167_3rd"/>
    <property type="match status" value="1"/>
</dbReference>
<protein>
    <recommendedName>
        <fullName evidence="3">RCK C-terminal domain-containing protein</fullName>
    </recommendedName>
</protein>
<dbReference type="Pfam" id="PF26502">
    <property type="entry name" value="DUF8167_2nd"/>
    <property type="match status" value="1"/>
</dbReference>
<keyword evidence="2" id="KW-0812">Transmembrane</keyword>
<feature type="transmembrane region" description="Helical" evidence="2">
    <location>
        <begin position="27"/>
        <end position="47"/>
    </location>
</feature>
<gene>
    <name evidence="4" type="ORF">SAMN04487947_2535</name>
</gene>
<feature type="transmembrane region" description="Helical" evidence="2">
    <location>
        <begin position="59"/>
        <end position="78"/>
    </location>
</feature>
<feature type="domain" description="RCK C-terminal" evidence="3">
    <location>
        <begin position="314"/>
        <end position="394"/>
    </location>
</feature>
<evidence type="ECO:0000259" key="3">
    <source>
        <dbReference type="PROSITE" id="PS51202"/>
    </source>
</evidence>
<dbReference type="InterPro" id="IPR006037">
    <property type="entry name" value="RCK_C"/>
</dbReference>
<dbReference type="GO" id="GO:0006813">
    <property type="term" value="P:potassium ion transport"/>
    <property type="evidence" value="ECO:0007669"/>
    <property type="project" value="InterPro"/>
</dbReference>
<evidence type="ECO:0000256" key="2">
    <source>
        <dbReference type="SAM" id="Phobius"/>
    </source>
</evidence>
<name>A0A1I6HUV5_9EURY</name>
<evidence type="ECO:0000256" key="1">
    <source>
        <dbReference type="SAM" id="MobiDB-lite"/>
    </source>
</evidence>
<proteinExistence type="predicted"/>
<keyword evidence="5" id="KW-1185">Reference proteome</keyword>
<dbReference type="SUPFAM" id="SSF116726">
    <property type="entry name" value="TrkA C-terminal domain-like"/>
    <property type="match status" value="1"/>
</dbReference>
<dbReference type="Pfam" id="PF26501">
    <property type="entry name" value="DUF8167"/>
    <property type="match status" value="1"/>
</dbReference>
<dbReference type="AlphaFoldDB" id="A0A1I6HUV5"/>
<dbReference type="Gene3D" id="3.30.70.1450">
    <property type="entry name" value="Regulator of K+ conductance, C-terminal domain"/>
    <property type="match status" value="1"/>
</dbReference>
<dbReference type="OrthoDB" id="205214at2157"/>
<dbReference type="GO" id="GO:0008324">
    <property type="term" value="F:monoatomic cation transmembrane transporter activity"/>
    <property type="evidence" value="ECO:0007669"/>
    <property type="project" value="InterPro"/>
</dbReference>
<dbReference type="InterPro" id="IPR058603">
    <property type="entry name" value="DUF8167_2nd"/>
</dbReference>
<organism evidence="4 5">
    <name type="scientific">Halogeometricum rufum</name>
    <dbReference type="NCBI Taxonomy" id="553469"/>
    <lineage>
        <taxon>Archaea</taxon>
        <taxon>Methanobacteriati</taxon>
        <taxon>Methanobacteriota</taxon>
        <taxon>Stenosarchaea group</taxon>
        <taxon>Halobacteria</taxon>
        <taxon>Halobacteriales</taxon>
        <taxon>Haloferacaceae</taxon>
        <taxon>Halogeometricum</taxon>
    </lineage>
</organism>
<dbReference type="InterPro" id="IPR058604">
    <property type="entry name" value="DUF8167_3rd"/>
</dbReference>
<sequence length="417" mass="43858">MTLAAPRLVLQLDSAVRLVGSLLQDGALVVGLTALSAGISAAAALVYRWYTREPVPRWLSALFGGSAAAFYLNAVGLLRTTTQDPTAVFDPPRILLNSTILVAAVALSPVGRAVGDRLATDVFAVAGARSIDAEVSRIVRTVGRVTAVELPAEASDVGDIDGYDPVPTDRKEAMAGKRLLFPRTLSREELADRLVTRIKEDYGVGHVDVELDDERNVSYLAVGRRVAGLGPTMPPGVAAVAVRADPGAGASAGDAVQLWRMGEDGDPERVASAELRATAGDVATVLLDEAEAERLDHEETYRLLTLPSDPGAEHEFTSLLRSADETMETVTVEAGSELASATLSTLDATVVAVHPSDAPVETIPRRARELAPGDVLFLVARPETIRRITRAASAPDDGSAETDESGPAAADRSDDDD</sequence>
<dbReference type="InterPro" id="IPR036721">
    <property type="entry name" value="RCK_C_sf"/>
</dbReference>
<dbReference type="PROSITE" id="PS51202">
    <property type="entry name" value="RCK_C"/>
    <property type="match status" value="1"/>
</dbReference>